<organism evidence="24">
    <name type="scientific">Thrips palmi</name>
    <name type="common">Melon thrips</name>
    <dbReference type="NCBI Taxonomy" id="161013"/>
    <lineage>
        <taxon>Eukaryota</taxon>
        <taxon>Metazoa</taxon>
        <taxon>Ecdysozoa</taxon>
        <taxon>Arthropoda</taxon>
        <taxon>Hexapoda</taxon>
        <taxon>Insecta</taxon>
        <taxon>Pterygota</taxon>
        <taxon>Neoptera</taxon>
        <taxon>Paraneoptera</taxon>
        <taxon>Thysanoptera</taxon>
        <taxon>Terebrantia</taxon>
        <taxon>Thripoidea</taxon>
        <taxon>Thripidae</taxon>
        <taxon>Thrips</taxon>
    </lineage>
</organism>
<keyword evidence="12" id="KW-0628">Postsynaptic cell membrane</keyword>
<dbReference type="AlphaFoldDB" id="A0A6P8Y8K6"/>
<evidence type="ECO:0000313" key="24">
    <source>
        <dbReference type="RefSeq" id="XP_034232441.1"/>
    </source>
</evidence>
<dbReference type="PRINTS" id="PR00177">
    <property type="entry name" value="NMDARECEPTOR"/>
</dbReference>
<evidence type="ECO:0000256" key="16">
    <source>
        <dbReference type="PIRSR" id="PIRSR601508-1"/>
    </source>
</evidence>
<feature type="chain" id="PRO_5027892664" evidence="20">
    <location>
        <begin position="32"/>
        <end position="952"/>
    </location>
</feature>
<evidence type="ECO:0000256" key="19">
    <source>
        <dbReference type="SAM" id="Phobius"/>
    </source>
</evidence>
<reference evidence="24" key="1">
    <citation type="submission" date="2025-08" db="UniProtKB">
        <authorList>
            <consortium name="RefSeq"/>
        </authorList>
    </citation>
    <scope>IDENTIFICATION</scope>
    <source>
        <tissue evidence="24">Total insect</tissue>
    </source>
</reference>
<keyword evidence="11" id="KW-0325">Glycoprotein</keyword>
<evidence type="ECO:0000256" key="6">
    <source>
        <dbReference type="ARBA" id="ARBA00022989"/>
    </source>
</evidence>
<dbReference type="InterPro" id="IPR028082">
    <property type="entry name" value="Peripla_BP_I"/>
</dbReference>
<dbReference type="SMART" id="SM00079">
    <property type="entry name" value="PBPe"/>
    <property type="match status" value="1"/>
</dbReference>
<dbReference type="Pfam" id="PF10613">
    <property type="entry name" value="Lig_chan-Glu_bd"/>
    <property type="match status" value="1"/>
</dbReference>
<keyword evidence="13" id="KW-1071">Ligand-gated ion channel</keyword>
<feature type="transmembrane region" description="Helical" evidence="19">
    <location>
        <begin position="866"/>
        <end position="888"/>
    </location>
</feature>
<evidence type="ECO:0000256" key="20">
    <source>
        <dbReference type="SAM" id="SignalP"/>
    </source>
</evidence>
<dbReference type="Gene3D" id="3.40.50.2300">
    <property type="match status" value="2"/>
</dbReference>
<dbReference type="FunFam" id="3.40.50.2300:FF:000186">
    <property type="entry name" value="Glutamate receptor 1"/>
    <property type="match status" value="1"/>
</dbReference>
<feature type="disulfide bond" evidence="18">
    <location>
        <begin position="792"/>
        <end position="847"/>
    </location>
</feature>
<feature type="domain" description="Ionotropic glutamate receptor L-glutamate and glycine-binding" evidence="22">
    <location>
        <begin position="472"/>
        <end position="535"/>
    </location>
</feature>
<dbReference type="Gene3D" id="1.10.287.70">
    <property type="match status" value="1"/>
</dbReference>
<keyword evidence="4 19" id="KW-0812">Transmembrane</keyword>
<keyword evidence="14" id="KW-0407">Ion channel</keyword>
<evidence type="ECO:0000256" key="8">
    <source>
        <dbReference type="ARBA" id="ARBA00023065"/>
    </source>
</evidence>
<evidence type="ECO:0000256" key="18">
    <source>
        <dbReference type="PIRSR" id="PIRSR601508-3"/>
    </source>
</evidence>
<proteinExistence type="inferred from homology"/>
<dbReference type="KEGG" id="tpal:117640223"/>
<dbReference type="Pfam" id="PF01094">
    <property type="entry name" value="ANF_receptor"/>
    <property type="match status" value="1"/>
</dbReference>
<dbReference type="SUPFAM" id="SSF53822">
    <property type="entry name" value="Periplasmic binding protein-like I"/>
    <property type="match status" value="1"/>
</dbReference>
<feature type="signal peptide" evidence="20">
    <location>
        <begin position="1"/>
        <end position="31"/>
    </location>
</feature>
<evidence type="ECO:0000256" key="1">
    <source>
        <dbReference type="ARBA" id="ARBA00008685"/>
    </source>
</evidence>
<dbReference type="InterPro" id="IPR001320">
    <property type="entry name" value="Iontro_rcpt_C"/>
</dbReference>
<keyword evidence="10 24" id="KW-0675">Receptor</keyword>
<feature type="binding site" evidence="16">
    <location>
        <position position="730"/>
    </location>
    <ligand>
        <name>L-glutamate</name>
        <dbReference type="ChEBI" id="CHEBI:29985"/>
    </ligand>
</feature>
<evidence type="ECO:0000259" key="21">
    <source>
        <dbReference type="SMART" id="SM00079"/>
    </source>
</evidence>
<dbReference type="GO" id="GO:0045211">
    <property type="term" value="C:postsynaptic membrane"/>
    <property type="evidence" value="ECO:0007669"/>
    <property type="project" value="UniProtKB-SubCell"/>
</dbReference>
<dbReference type="InterPro" id="IPR001508">
    <property type="entry name" value="Iono_Glu_rcpt_met"/>
</dbReference>
<keyword evidence="23" id="KW-1185">Reference proteome</keyword>
<accession>A0A6P8Y8K6</accession>
<evidence type="ECO:0000256" key="4">
    <source>
        <dbReference type="ARBA" id="ARBA00022692"/>
    </source>
</evidence>
<dbReference type="InterPro" id="IPR015683">
    <property type="entry name" value="Ionotropic_Glu_rcpt"/>
</dbReference>
<dbReference type="FunFam" id="1.10.287.70:FF:000067">
    <property type="entry name" value="glutamate receptor 2 isoform X1"/>
    <property type="match status" value="1"/>
</dbReference>
<keyword evidence="3" id="KW-1003">Cell membrane</keyword>
<dbReference type="CDD" id="cd06380">
    <property type="entry name" value="PBP1_iGluR_AMPA"/>
    <property type="match status" value="1"/>
</dbReference>
<evidence type="ECO:0000256" key="17">
    <source>
        <dbReference type="PIRSR" id="PIRSR601508-2"/>
    </source>
</evidence>
<dbReference type="InParanoid" id="A0A6P8Y8K6"/>
<keyword evidence="18" id="KW-1015">Disulfide bond</keyword>
<dbReference type="Pfam" id="PF00060">
    <property type="entry name" value="Lig_chan"/>
    <property type="match status" value="1"/>
</dbReference>
<evidence type="ECO:0000256" key="9">
    <source>
        <dbReference type="ARBA" id="ARBA00023136"/>
    </source>
</evidence>
<keyword evidence="5 20" id="KW-0732">Signal</keyword>
<dbReference type="RefSeq" id="XP_034232441.1">
    <property type="nucleotide sequence ID" value="XM_034376550.1"/>
</dbReference>
<evidence type="ECO:0000313" key="23">
    <source>
        <dbReference type="Proteomes" id="UP000515158"/>
    </source>
</evidence>
<feature type="domain" description="Ionotropic glutamate receptor C-terminal" evidence="21">
    <location>
        <begin position="462"/>
        <end position="843"/>
    </location>
</feature>
<keyword evidence="8" id="KW-0406">Ion transport</keyword>
<dbReference type="InterPro" id="IPR001828">
    <property type="entry name" value="ANF_lig-bd_rcpt"/>
</dbReference>
<evidence type="ECO:0000256" key="3">
    <source>
        <dbReference type="ARBA" id="ARBA00022475"/>
    </source>
</evidence>
<evidence type="ECO:0000256" key="7">
    <source>
        <dbReference type="ARBA" id="ARBA00023018"/>
    </source>
</evidence>
<dbReference type="InterPro" id="IPR019594">
    <property type="entry name" value="Glu/Gly-bd"/>
</dbReference>
<evidence type="ECO:0000256" key="12">
    <source>
        <dbReference type="ARBA" id="ARBA00023257"/>
    </source>
</evidence>
<dbReference type="SUPFAM" id="SSF81324">
    <property type="entry name" value="Voltage-gated potassium channels"/>
    <property type="match status" value="1"/>
</dbReference>
<keyword evidence="9 19" id="KW-0472">Membrane</keyword>
<feature type="binding site" evidence="16">
    <location>
        <position position="546"/>
    </location>
    <ligand>
        <name>L-glutamate</name>
        <dbReference type="ChEBI" id="CHEBI:29985"/>
    </ligand>
</feature>
<feature type="binding site" evidence="16">
    <location>
        <position position="779"/>
    </location>
    <ligand>
        <name>L-glutamate</name>
        <dbReference type="ChEBI" id="CHEBI:29985"/>
    </ligand>
</feature>
<dbReference type="OrthoDB" id="5984008at2759"/>
<feature type="binding site" evidence="16">
    <location>
        <position position="729"/>
    </location>
    <ligand>
        <name>L-glutamate</name>
        <dbReference type="ChEBI" id="CHEBI:29985"/>
    </ligand>
</feature>
<dbReference type="GO" id="GO:0022824">
    <property type="term" value="F:transmitter-gated monoatomic ion channel activity"/>
    <property type="evidence" value="ECO:0007669"/>
    <property type="project" value="UniProtKB-ARBA"/>
</dbReference>
<protein>
    <submittedName>
        <fullName evidence="24">Glutamate receptor 1 isoform X1</fullName>
    </submittedName>
</protein>
<keyword evidence="7" id="KW-0770">Synapse</keyword>
<dbReference type="Gene3D" id="3.40.190.10">
    <property type="entry name" value="Periplasmic binding protein-like II"/>
    <property type="match status" value="2"/>
</dbReference>
<evidence type="ECO:0000259" key="22">
    <source>
        <dbReference type="SMART" id="SM00918"/>
    </source>
</evidence>
<dbReference type="GO" id="GO:0007166">
    <property type="term" value="P:cell surface receptor signaling pathway"/>
    <property type="evidence" value="ECO:0007669"/>
    <property type="project" value="UniProtKB-ARBA"/>
</dbReference>
<dbReference type="SMART" id="SM00918">
    <property type="entry name" value="Lig_chan-Glu_bd"/>
    <property type="match status" value="1"/>
</dbReference>
<evidence type="ECO:0000256" key="14">
    <source>
        <dbReference type="ARBA" id="ARBA00023303"/>
    </source>
</evidence>
<dbReference type="FunFam" id="3.40.190.10:FF:000001">
    <property type="entry name" value="Glutamate receptor ionotropic, kainate 2"/>
    <property type="match status" value="1"/>
</dbReference>
<evidence type="ECO:0000256" key="5">
    <source>
        <dbReference type="ARBA" id="ARBA00022729"/>
    </source>
</evidence>
<evidence type="ECO:0000256" key="15">
    <source>
        <dbReference type="ARBA" id="ARBA00034104"/>
    </source>
</evidence>
<dbReference type="SUPFAM" id="SSF53850">
    <property type="entry name" value="Periplasmic binding protein-like II"/>
    <property type="match status" value="1"/>
</dbReference>
<dbReference type="Proteomes" id="UP000515158">
    <property type="component" value="Unplaced"/>
</dbReference>
<name>A0A6P8Y8K6_THRPL</name>
<evidence type="ECO:0000256" key="11">
    <source>
        <dbReference type="ARBA" id="ARBA00023180"/>
    </source>
</evidence>
<comment type="similarity">
    <text evidence="1">Belongs to the glutamate-gated ion channel (TC 1.A.10.1) family.</text>
</comment>
<comment type="subcellular location">
    <subcellularLocation>
        <location evidence="15">Postsynaptic cell membrane</location>
        <topology evidence="15">Multi-pass membrane protein</topology>
    </subcellularLocation>
</comment>
<feature type="transmembrane region" description="Helical" evidence="19">
    <location>
        <begin position="590"/>
        <end position="609"/>
    </location>
</feature>
<feature type="binding site" evidence="16">
    <location>
        <position position="551"/>
    </location>
    <ligand>
        <name>L-glutamate</name>
        <dbReference type="ChEBI" id="CHEBI:29985"/>
    </ligand>
</feature>
<dbReference type="FunCoup" id="A0A6P8Y8K6">
    <property type="interactions" value="195"/>
</dbReference>
<keyword evidence="6 19" id="KW-1133">Transmembrane helix</keyword>
<dbReference type="FunFam" id="3.40.190.10:FF:000087">
    <property type="entry name" value="glutamate receptor 4 isoform X2"/>
    <property type="match status" value="1"/>
</dbReference>
<feature type="site" description="Crucial to convey clamshell closure to channel opening" evidence="17">
    <location>
        <position position="708"/>
    </location>
</feature>
<evidence type="ECO:0000256" key="10">
    <source>
        <dbReference type="ARBA" id="ARBA00023170"/>
    </source>
</evidence>
<dbReference type="CTD" id="44484"/>
<gene>
    <name evidence="24" type="primary">LOC117640223</name>
</gene>
<feature type="binding site" evidence="16">
    <location>
        <position position="544"/>
    </location>
    <ligand>
        <name>L-glutamate</name>
        <dbReference type="ChEBI" id="CHEBI:29985"/>
    </ligand>
</feature>
<dbReference type="PANTHER" id="PTHR18966">
    <property type="entry name" value="IONOTROPIC GLUTAMATE RECEPTOR"/>
    <property type="match status" value="1"/>
</dbReference>
<dbReference type="GeneID" id="117640223"/>
<sequence length="952" mass="107171">MLRALPRRRHAPDAPSLLLGLLLLGVAGSLAQFASAEADVNLPLGAIFDQGTDEIRLAFEFAMLNHNHNVTGRRYELEAFVDVINTADAFKLSKLICSQFSRGVFAMLGAVSPDSFDTLHSYSNIFQMPFVTPWFPEKVLTPSSGSLDYAISMRPEYHQAIIDVVKFYGWKHIIYMYDSHDGLLRLQQIYQSLKPGPHGFQVEMVKRVTNASEAIEFLHSLENSSKSARWTHKYIVLDCTTEMAKEIVVAHARDVQLGKRIYHYLLSGLIMDDRWETDVLEYEAMNITGFRIVDTAKKHVREFMEGWKQHVAGLAAAPNARYNPTTISAHAALMYDAVFVLVEALNKLLKKKQELLKPPLRRGAGANGASNSSRWPDCNASLTWEHGDKISRNLRKVELEGLTGDIRFNEAGRRVNYTLHVVEMAINSNIVKVAEWSDNKGLVPLAPKYLHHSKPDILKNKTYIVTSIMEAPYLMYKDPKRPEEGYEGFCKDLADLVAKKLGITYKLVRVKDGKYGHVNPDSPKGWDGMVGELIREEADMAIAPLTITSERERVVDFSKPFLSLGISIMIKKPIKQKPSVLTFLSPLSKEIWVCVIFSYIGVSIVLFIVSRFSPYEWRLLQWGDEPNTGAHRGPGPAPAPVVANDFSILNSLWFALGAFMQQGSDISPRSISGRIVGSVWWFFTLILISSYTANLAAFLTVERMVTPINTAEDLAAQTDVAYGTLVNGSTYDFFQRAKMTVYKRMWEYMDSHKEVFVNSYDEGIERVRKRRGKYALLLESPKNEYTNERQPCDTMKVGPNLDTKGFGIATPPKSSLREQLNLYVLELGENGELTRLQNKWWYDRTECRHLDKQDHTNELSLSNIAGVFYILIGGLIVALAVALIEFFYKSHSEATRAKIPLSDAMKAKARLTMAGPRDFDNGRVSTYYSPAGQMSVPDCSGDQVHGNTHTQV</sequence>
<feature type="transmembrane region" description="Helical" evidence="19">
    <location>
        <begin position="679"/>
        <end position="699"/>
    </location>
</feature>
<evidence type="ECO:0000256" key="13">
    <source>
        <dbReference type="ARBA" id="ARBA00023286"/>
    </source>
</evidence>
<evidence type="ECO:0000256" key="2">
    <source>
        <dbReference type="ARBA" id="ARBA00022448"/>
    </source>
</evidence>
<keyword evidence="2" id="KW-0813">Transport</keyword>